<dbReference type="InParanoid" id="A0A7R8YLS3"/>
<reference evidence="1 2" key="1">
    <citation type="submission" date="2020-11" db="EMBL/GenBank/DDBJ databases">
        <authorList>
            <person name="Wallbank WR R."/>
            <person name="Pardo Diaz C."/>
            <person name="Kozak K."/>
            <person name="Martin S."/>
            <person name="Jiggins C."/>
            <person name="Moest M."/>
            <person name="Warren A I."/>
            <person name="Generalovic N T."/>
            <person name="Byers J.R.P. K."/>
            <person name="Montejo-Kovacevich G."/>
            <person name="Yen C E."/>
        </authorList>
    </citation>
    <scope>NUCLEOTIDE SEQUENCE [LARGE SCALE GENOMIC DNA]</scope>
</reference>
<evidence type="ECO:0000313" key="1">
    <source>
        <dbReference type="EMBL" id="CAD7076692.1"/>
    </source>
</evidence>
<organism evidence="1 2">
    <name type="scientific">Hermetia illucens</name>
    <name type="common">Black soldier fly</name>
    <dbReference type="NCBI Taxonomy" id="343691"/>
    <lineage>
        <taxon>Eukaryota</taxon>
        <taxon>Metazoa</taxon>
        <taxon>Ecdysozoa</taxon>
        <taxon>Arthropoda</taxon>
        <taxon>Hexapoda</taxon>
        <taxon>Insecta</taxon>
        <taxon>Pterygota</taxon>
        <taxon>Neoptera</taxon>
        <taxon>Endopterygota</taxon>
        <taxon>Diptera</taxon>
        <taxon>Brachycera</taxon>
        <taxon>Stratiomyomorpha</taxon>
        <taxon>Stratiomyidae</taxon>
        <taxon>Hermetiinae</taxon>
        <taxon>Hermetia</taxon>
    </lineage>
</organism>
<keyword evidence="2" id="KW-1185">Reference proteome</keyword>
<name>A0A7R8YLS3_HERIL</name>
<protein>
    <submittedName>
        <fullName evidence="1">Uncharacterized protein</fullName>
    </submittedName>
</protein>
<accession>A0A7R8YLS3</accession>
<dbReference type="Proteomes" id="UP000594454">
    <property type="component" value="Chromosome 1"/>
</dbReference>
<evidence type="ECO:0000313" key="2">
    <source>
        <dbReference type="Proteomes" id="UP000594454"/>
    </source>
</evidence>
<sequence>METWVWYQVRLKFSQINVECTVESQGGRDRGVDLANKPVQVDVASAFNIQVVTANIVDSLVANHENAVRVFEGRAGG</sequence>
<dbReference type="EMBL" id="LR899009">
    <property type="protein sequence ID" value="CAD7076692.1"/>
    <property type="molecule type" value="Genomic_DNA"/>
</dbReference>
<dbReference type="AlphaFoldDB" id="A0A7R8YLS3"/>
<gene>
    <name evidence="1" type="ORF">HERILL_LOCUS92</name>
</gene>
<proteinExistence type="predicted"/>